<accession>A0A101LVQ7</accession>
<organism evidence="1">
    <name type="scientific">Picea glauca</name>
    <name type="common">White spruce</name>
    <name type="synonym">Pinus glauca</name>
    <dbReference type="NCBI Taxonomy" id="3330"/>
    <lineage>
        <taxon>Eukaryota</taxon>
        <taxon>Viridiplantae</taxon>
        <taxon>Streptophyta</taxon>
        <taxon>Embryophyta</taxon>
        <taxon>Tracheophyta</taxon>
        <taxon>Spermatophyta</taxon>
        <taxon>Pinopsida</taxon>
        <taxon>Pinidae</taxon>
        <taxon>Conifers I</taxon>
        <taxon>Pinales</taxon>
        <taxon>Pinaceae</taxon>
        <taxon>Picea</taxon>
    </lineage>
</organism>
<gene>
    <name evidence="1" type="ORF">ABT39_MTgene1750</name>
</gene>
<comment type="caution">
    <text evidence="1">The sequence shown here is derived from an EMBL/GenBank/DDBJ whole genome shotgun (WGS) entry which is preliminary data.</text>
</comment>
<reference evidence="1" key="1">
    <citation type="journal article" date="2015" name="Genome Biol. Evol.">
        <title>Organellar Genomes of White Spruce (Picea glauca): Assembly and Annotation.</title>
        <authorList>
            <person name="Jackman S.D."/>
            <person name="Warren R.L."/>
            <person name="Gibb E.A."/>
            <person name="Vandervalk B.P."/>
            <person name="Mohamadi H."/>
            <person name="Chu J."/>
            <person name="Raymond A."/>
            <person name="Pleasance S."/>
            <person name="Coope R."/>
            <person name="Wildung M.R."/>
            <person name="Ritland C.E."/>
            <person name="Bousquet J."/>
            <person name="Jones S.J."/>
            <person name="Bohlmann J."/>
            <person name="Birol I."/>
        </authorList>
    </citation>
    <scope>NUCLEOTIDE SEQUENCE [LARGE SCALE GENOMIC DNA]</scope>
    <source>
        <tissue evidence="1">Flushing bud</tissue>
    </source>
</reference>
<protein>
    <submittedName>
        <fullName evidence="1">Uncharacterized protein</fullName>
    </submittedName>
</protein>
<evidence type="ECO:0000313" key="1">
    <source>
        <dbReference type="EMBL" id="KUM46244.1"/>
    </source>
</evidence>
<dbReference type="AlphaFoldDB" id="A0A101LVQ7"/>
<proteinExistence type="predicted"/>
<geneLocation type="mitochondrion" evidence="1"/>
<keyword evidence="1" id="KW-0496">Mitochondrion</keyword>
<sequence>MPSWESSVIDSLSIHLHLVSLHNPPLLSKILSLVSHLLLPPNLAGKSRACFIVEFIQKVV</sequence>
<dbReference type="EMBL" id="LKAM01000012">
    <property type="protein sequence ID" value="KUM46244.1"/>
    <property type="molecule type" value="Genomic_DNA"/>
</dbReference>
<name>A0A101LVQ7_PICGL</name>